<proteinExistence type="predicted"/>
<name>A0ABP0WG64_9BRYO</name>
<accession>A0ABP0WG64</accession>
<keyword evidence="2" id="KW-1185">Reference proteome</keyword>
<dbReference type="Proteomes" id="UP001497444">
    <property type="component" value="Chromosome 18"/>
</dbReference>
<reference evidence="1" key="1">
    <citation type="submission" date="2024-02" db="EMBL/GenBank/DDBJ databases">
        <authorList>
            <consortium name="ELIXIR-Norway"/>
            <consortium name="Elixir Norway"/>
        </authorList>
    </citation>
    <scope>NUCLEOTIDE SEQUENCE</scope>
</reference>
<protein>
    <submittedName>
        <fullName evidence="1">Uncharacterized protein</fullName>
    </submittedName>
</protein>
<gene>
    <name evidence="1" type="ORF">CSSPJE1EN1_LOCUS11356</name>
</gene>
<sequence>MKVFAPSFGSWHGQFISKVVEAVSWMKDFFGCGSQKHNNGVLQGAISTNQFLYDIDDAQKLAHFLLCLLPELTKALKT</sequence>
<evidence type="ECO:0000313" key="2">
    <source>
        <dbReference type="Proteomes" id="UP001497444"/>
    </source>
</evidence>
<dbReference type="EMBL" id="OZ020113">
    <property type="protein sequence ID" value="CAK9265878.1"/>
    <property type="molecule type" value="Genomic_DNA"/>
</dbReference>
<evidence type="ECO:0000313" key="1">
    <source>
        <dbReference type="EMBL" id="CAK9265878.1"/>
    </source>
</evidence>
<organism evidence="1 2">
    <name type="scientific">Sphagnum jensenii</name>
    <dbReference type="NCBI Taxonomy" id="128206"/>
    <lineage>
        <taxon>Eukaryota</taxon>
        <taxon>Viridiplantae</taxon>
        <taxon>Streptophyta</taxon>
        <taxon>Embryophyta</taxon>
        <taxon>Bryophyta</taxon>
        <taxon>Sphagnophytina</taxon>
        <taxon>Sphagnopsida</taxon>
        <taxon>Sphagnales</taxon>
        <taxon>Sphagnaceae</taxon>
        <taxon>Sphagnum</taxon>
    </lineage>
</organism>